<dbReference type="Gene3D" id="3.50.50.60">
    <property type="entry name" value="FAD/NAD(P)-binding domain"/>
    <property type="match status" value="1"/>
</dbReference>
<comment type="cofactor">
    <cofactor evidence="1">
        <name>FAD</name>
        <dbReference type="ChEBI" id="CHEBI:57692"/>
    </cofactor>
</comment>
<gene>
    <name evidence="6" type="ORF">B1813_20130</name>
</gene>
<dbReference type="Proteomes" id="UP000192591">
    <property type="component" value="Unassembled WGS sequence"/>
</dbReference>
<dbReference type="SUPFAM" id="SSF54373">
    <property type="entry name" value="FAD-linked reductases, C-terminal domain"/>
    <property type="match status" value="1"/>
</dbReference>
<feature type="domain" description="FAD dependent oxidoreductase" evidence="5">
    <location>
        <begin position="2"/>
        <end position="349"/>
    </location>
</feature>
<evidence type="ECO:0000256" key="1">
    <source>
        <dbReference type="ARBA" id="ARBA00001974"/>
    </source>
</evidence>
<evidence type="ECO:0000259" key="5">
    <source>
        <dbReference type="Pfam" id="PF01266"/>
    </source>
</evidence>
<dbReference type="SUPFAM" id="SSF51905">
    <property type="entry name" value="FAD/NAD(P)-binding domain"/>
    <property type="match status" value="1"/>
</dbReference>
<dbReference type="STRING" id="1962155.B1813_20130"/>
<dbReference type="PROSITE" id="PS51257">
    <property type="entry name" value="PROKAR_LIPOPROTEIN"/>
    <property type="match status" value="1"/>
</dbReference>
<comment type="caution">
    <text evidence="6">The sequence shown here is derived from an EMBL/GenBank/DDBJ whole genome shotgun (WGS) entry which is preliminary data.</text>
</comment>
<keyword evidence="7" id="KW-1185">Reference proteome</keyword>
<dbReference type="PRINTS" id="PR00419">
    <property type="entry name" value="ADXRDTASE"/>
</dbReference>
<dbReference type="PANTHER" id="PTHR13847:SF286">
    <property type="entry name" value="D-AMINO ACID DEHYDROGENASE"/>
    <property type="match status" value="1"/>
</dbReference>
<evidence type="ECO:0000313" key="7">
    <source>
        <dbReference type="Proteomes" id="UP000192591"/>
    </source>
</evidence>
<dbReference type="Gene3D" id="3.30.9.10">
    <property type="entry name" value="D-Amino Acid Oxidase, subunit A, domain 2"/>
    <property type="match status" value="1"/>
</dbReference>
<keyword evidence="4" id="KW-0560">Oxidoreductase</keyword>
<protein>
    <submittedName>
        <fullName evidence="6">Oxidoreductase</fullName>
    </submittedName>
</protein>
<accession>A0A1V8ZXT1</accession>
<evidence type="ECO:0000256" key="2">
    <source>
        <dbReference type="ARBA" id="ARBA00009410"/>
    </source>
</evidence>
<dbReference type="InterPro" id="IPR006076">
    <property type="entry name" value="FAD-dep_OxRdtase"/>
</dbReference>
<dbReference type="RefSeq" id="WP_081195396.1">
    <property type="nucleotide sequence ID" value="NZ_MWIH01000009.1"/>
</dbReference>
<organism evidence="6 7">
    <name type="scientific">Saccharomonospora piscinae</name>
    <dbReference type="NCBI Taxonomy" id="687388"/>
    <lineage>
        <taxon>Bacteria</taxon>
        <taxon>Bacillati</taxon>
        <taxon>Actinomycetota</taxon>
        <taxon>Actinomycetes</taxon>
        <taxon>Pseudonocardiales</taxon>
        <taxon>Pseudonocardiaceae</taxon>
        <taxon>Saccharomonospora</taxon>
    </lineage>
</organism>
<evidence type="ECO:0000256" key="4">
    <source>
        <dbReference type="ARBA" id="ARBA00023002"/>
    </source>
</evidence>
<reference evidence="6 7" key="1">
    <citation type="submission" date="2017-02" db="EMBL/GenBank/DDBJ databases">
        <title>Draft genome of Saccharomonospora sp. 154.</title>
        <authorList>
            <person name="Alonso-Carmona G.S."/>
            <person name="De La Haba R."/>
            <person name="Vera-Gargallo B."/>
            <person name="Sandoval-Trujillo A.H."/>
            <person name="Ramirez-Duran N."/>
            <person name="Ventosa A."/>
        </authorList>
    </citation>
    <scope>NUCLEOTIDE SEQUENCE [LARGE SCALE GENOMIC DNA]</scope>
    <source>
        <strain evidence="6 7">LRS4.154</strain>
    </source>
</reference>
<name>A0A1V8ZXT1_SACPI</name>
<dbReference type="GO" id="GO:0005737">
    <property type="term" value="C:cytoplasm"/>
    <property type="evidence" value="ECO:0007669"/>
    <property type="project" value="TreeGrafter"/>
</dbReference>
<dbReference type="AlphaFoldDB" id="A0A1V8ZXT1"/>
<sequence length="371" mass="37700">MRVIVIGSGIGGASCAYHLARSGAEVVVVDAATEGAATAAGAGIVSPWTSRRAGEAELELATTAAAYHRRLADELAADGEVGSSFEVVGALVVSADDAHLAALGERLAARAARWPEMGEVRRLDEAAARERFPALARDLGAVHVSGGGRVDGDAIRSALLRSAARHGARAVEGTARLVWSADRLGGVTVGAERIAGDAVVVAAGAWTPYVLAPLGVRVPVEPQRGQISHFALPGTDTTAWPVVLPPTGHYLLAFPGSHVVAGATRETGSGFDHRVTAQGQREVLDHALRVAPGLAGATLRETRVGFRPATPDGLPIIGALDGCPGVVLATGFGPGGLTVAPYAGRLAAQVALGEAPDTPLDAVDPARFRGA</sequence>
<dbReference type="PANTHER" id="PTHR13847">
    <property type="entry name" value="SARCOSINE DEHYDROGENASE-RELATED"/>
    <property type="match status" value="1"/>
</dbReference>
<dbReference type="Pfam" id="PF01266">
    <property type="entry name" value="DAO"/>
    <property type="match status" value="1"/>
</dbReference>
<dbReference type="GO" id="GO:0016491">
    <property type="term" value="F:oxidoreductase activity"/>
    <property type="evidence" value="ECO:0007669"/>
    <property type="project" value="UniProtKB-KW"/>
</dbReference>
<evidence type="ECO:0000313" key="6">
    <source>
        <dbReference type="EMBL" id="OQO89729.1"/>
    </source>
</evidence>
<evidence type="ECO:0000256" key="3">
    <source>
        <dbReference type="ARBA" id="ARBA00022630"/>
    </source>
</evidence>
<comment type="similarity">
    <text evidence="2">Belongs to the DadA oxidoreductase family.</text>
</comment>
<dbReference type="InterPro" id="IPR036188">
    <property type="entry name" value="FAD/NAD-bd_sf"/>
</dbReference>
<dbReference type="EMBL" id="MWIH01000009">
    <property type="protein sequence ID" value="OQO89729.1"/>
    <property type="molecule type" value="Genomic_DNA"/>
</dbReference>
<keyword evidence="3" id="KW-0285">Flavoprotein</keyword>
<proteinExistence type="inferred from homology"/>